<organism evidence="7">
    <name type="scientific">Wuchereria bancrofti</name>
    <dbReference type="NCBI Taxonomy" id="6293"/>
    <lineage>
        <taxon>Eukaryota</taxon>
        <taxon>Metazoa</taxon>
        <taxon>Ecdysozoa</taxon>
        <taxon>Nematoda</taxon>
        <taxon>Chromadorea</taxon>
        <taxon>Rhabditida</taxon>
        <taxon>Spirurina</taxon>
        <taxon>Spiruromorpha</taxon>
        <taxon>Filarioidea</taxon>
        <taxon>Onchocercidae</taxon>
        <taxon>Wuchereria</taxon>
    </lineage>
</organism>
<dbReference type="AlphaFoldDB" id="A0A1I8EXW9"/>
<evidence type="ECO:0000256" key="2">
    <source>
        <dbReference type="ARBA" id="ARBA00005726"/>
    </source>
</evidence>
<reference evidence="7" key="1">
    <citation type="submission" date="2016-11" db="UniProtKB">
        <authorList>
            <consortium name="WormBaseParasite"/>
        </authorList>
    </citation>
    <scope>IDENTIFICATION</scope>
    <source>
        <strain evidence="7">pt0022</strain>
    </source>
</reference>
<sequence>TEYYQYRYITVRNKRKEIKHFKLIYQSIFTKCSMKKNFQFLTMEMEDNLEISMITIKNRNQASGIRATDSIMEPNIDVTIKGFLRNGGHPEVVITSLTNSYRGLAQYCELLGDWLSDLEGDRRIVHECFEKSLSSLLEKRFVAEVVDKNFEAAGDVDKWFPELLKHSKWRNLIYTLIEQNPRSKFLTKAIRIISDAGFQHEITNVHLAAQQFEIYCRTVITAIDDFFAEHKKGPMTDVYEKAFAKLTQIVCYSEHTYLFTQVLLHETIKEENNEVAAACTYLSQILRREAHKRNYQDSYDIHIALNRGYNDYGDNVKQIIYAMLSKKCLNQADIIRLYEVQLSHRSKYIFLLCYASCCSTSNDTNMEKENEEMEQTEYIMEKVLDSIRSEREFLKDIRLLLSGIEFTPIASGLLHYLQGFLLNNEILTEFEVVHFVLLDEIATRHSGLHIRLFKMLCKLYDRQSKLLQPAEMIIAKQRSIIDRFVHLLSVGFALPVIEKINKMFQEGQIDVSLARYFAIDVLDIIEPPYSEEFIETFLPIVLNREIFDKLTMIKVPAATQFIQDITSETVGSNDEVTVGCEFNTNEVLSEWNILDTCNATTE</sequence>
<dbReference type="WBParaSite" id="maker-PairedContig_6306-snap-gene-0.19-mRNA-1">
    <property type="protein sequence ID" value="maker-PairedContig_6306-snap-gene-0.19-mRNA-1"/>
    <property type="gene ID" value="maker-PairedContig_6306-snap-gene-0.19"/>
</dbReference>
<proteinExistence type="inferred from homology"/>
<accession>A0A1I8EXW9</accession>
<dbReference type="GO" id="GO:0003723">
    <property type="term" value="F:RNA binding"/>
    <property type="evidence" value="ECO:0007669"/>
    <property type="project" value="TreeGrafter"/>
</dbReference>
<evidence type="ECO:0000256" key="1">
    <source>
        <dbReference type="ARBA" id="ARBA00004123"/>
    </source>
</evidence>
<keyword evidence="4" id="KW-0805">Transcription regulation</keyword>
<dbReference type="InterPro" id="IPR006942">
    <property type="entry name" value="TH1"/>
</dbReference>
<evidence type="ECO:0000256" key="6">
    <source>
        <dbReference type="ARBA" id="ARBA00023242"/>
    </source>
</evidence>
<dbReference type="Pfam" id="PF04858">
    <property type="entry name" value="TH1"/>
    <property type="match status" value="2"/>
</dbReference>
<dbReference type="PANTHER" id="PTHR12144:SF0">
    <property type="entry name" value="NEGATIVE ELONGATION FACTOR C_D"/>
    <property type="match status" value="1"/>
</dbReference>
<evidence type="ECO:0008006" key="8">
    <source>
        <dbReference type="Google" id="ProtNLM"/>
    </source>
</evidence>
<evidence type="ECO:0000256" key="5">
    <source>
        <dbReference type="ARBA" id="ARBA00023163"/>
    </source>
</evidence>
<keyword evidence="3" id="KW-0678">Repressor</keyword>
<evidence type="ECO:0000256" key="3">
    <source>
        <dbReference type="ARBA" id="ARBA00022491"/>
    </source>
</evidence>
<comment type="similarity">
    <text evidence="2">Belongs to the NELF-D family.</text>
</comment>
<evidence type="ECO:0000313" key="7">
    <source>
        <dbReference type="WBParaSite" id="maker-PairedContig_6306-snap-gene-0.19-mRNA-1"/>
    </source>
</evidence>
<comment type="subcellular location">
    <subcellularLocation>
        <location evidence="1">Nucleus</location>
    </subcellularLocation>
</comment>
<dbReference type="GO" id="GO:0032021">
    <property type="term" value="C:NELF complex"/>
    <property type="evidence" value="ECO:0007669"/>
    <property type="project" value="TreeGrafter"/>
</dbReference>
<dbReference type="PANTHER" id="PTHR12144">
    <property type="entry name" value="NEGATIVE ELONGATION FACTOR D"/>
    <property type="match status" value="1"/>
</dbReference>
<keyword evidence="5" id="KW-0804">Transcription</keyword>
<dbReference type="GO" id="GO:0034244">
    <property type="term" value="P:negative regulation of transcription elongation by RNA polymerase II"/>
    <property type="evidence" value="ECO:0007669"/>
    <property type="project" value="TreeGrafter"/>
</dbReference>
<evidence type="ECO:0000256" key="4">
    <source>
        <dbReference type="ARBA" id="ARBA00023015"/>
    </source>
</evidence>
<dbReference type="STRING" id="6293.A0A1I8EXW9"/>
<keyword evidence="6" id="KW-0539">Nucleus</keyword>
<protein>
    <recommendedName>
        <fullName evidence="8">Negative elongation factor D</fullName>
    </recommendedName>
</protein>
<name>A0A1I8EXW9_WUCBA</name>